<name>A0AAU9LFS3_9STRA</name>
<dbReference type="PANTHER" id="PTHR22538:SF1">
    <property type="entry name" value="VWFD DOMAIN-CONTAINING PROTEIN"/>
    <property type="match status" value="1"/>
</dbReference>
<dbReference type="EMBL" id="CAKKTJ010000330">
    <property type="protein sequence ID" value="CAH0481742.1"/>
    <property type="molecule type" value="Genomic_DNA"/>
</dbReference>
<dbReference type="AlphaFoldDB" id="A0AAU9LFS3"/>
<sequence length="586" mass="64624">MMRLSVDAVRPHYNDKPCRSGQSWTFWRLGVVAILGALLVITQSTNYTHHFHAHVAKHSILRNLQAQPALRFTFELKRKAMYVHGASTFDVVATPVSSNRQDDDRSMAYNGIASFEEDGDVHEYSLVDGTTYYTRRRSTQSVLKAEAGCLPSGSVPPIESVLNAIETAATATYSDSLNDLCPYGSVMVFQFAGEDFVLCSRQSRWSWFQEDNGFQILGKHLNIRIKYEQSVPIIVAPHVSTEELISCGKVQFGDRITPSLTSLLTRSFFEWSHRSLRAEIAEFAFFDKAFDKILDIVTDDDCRCKGAPRPCVFVAGLSSDVDLGLTDNDPQCYFGENIKEHTPCCSSRKYLTLATKQNKWYDPAFQQHTIDLLLNVSSTSDSRQRIVKDTIIIGHSMANLLLAGAIADGAVTLDASTSWIAASAPMMGSMGSNFIQDMCNGGENELVDSIIDLLGKCPVKIGELSLAYQDSNFSSPLLDKAYKAAQAAYAANVDAVICSKSFTGLVTVRAAVYALAGAVIPHHSRLNDGIVEYSSCTMGLPLESFSASFKSSRYITELNHVDTSFRNGDGLFSDAKKPLRWLECLL</sequence>
<evidence type="ECO:0000313" key="1">
    <source>
        <dbReference type="EMBL" id="CAH0481742.1"/>
    </source>
</evidence>
<gene>
    <name evidence="2" type="ORF">PBS001_LOCUS7698</name>
    <name evidence="1" type="ORF">PBS003_LOCUS8347</name>
</gene>
<evidence type="ECO:0000313" key="2">
    <source>
        <dbReference type="EMBL" id="CAH0521239.1"/>
    </source>
</evidence>
<evidence type="ECO:0000313" key="4">
    <source>
        <dbReference type="Proteomes" id="UP001160483"/>
    </source>
</evidence>
<comment type="caution">
    <text evidence="1">The sequence shown here is derived from an EMBL/GenBank/DDBJ whole genome shotgun (WGS) entry which is preliminary data.</text>
</comment>
<accession>A0AAU9LFS3</accession>
<keyword evidence="3" id="KW-1185">Reference proteome</keyword>
<dbReference type="Gene3D" id="3.40.50.1820">
    <property type="entry name" value="alpha/beta hydrolase"/>
    <property type="match status" value="1"/>
</dbReference>
<evidence type="ECO:0000313" key="3">
    <source>
        <dbReference type="Proteomes" id="UP001158986"/>
    </source>
</evidence>
<dbReference type="InterPro" id="IPR029058">
    <property type="entry name" value="AB_hydrolase_fold"/>
</dbReference>
<dbReference type="Proteomes" id="UP001158986">
    <property type="component" value="Unassembled WGS sequence"/>
</dbReference>
<protein>
    <submittedName>
        <fullName evidence="1">Uncharacterized protein</fullName>
    </submittedName>
</protein>
<organism evidence="1 4">
    <name type="scientific">Peronospora belbahrii</name>
    <dbReference type="NCBI Taxonomy" id="622444"/>
    <lineage>
        <taxon>Eukaryota</taxon>
        <taxon>Sar</taxon>
        <taxon>Stramenopiles</taxon>
        <taxon>Oomycota</taxon>
        <taxon>Peronosporomycetes</taxon>
        <taxon>Peronosporales</taxon>
        <taxon>Peronosporaceae</taxon>
        <taxon>Peronospora</taxon>
    </lineage>
</organism>
<dbReference type="Proteomes" id="UP001160483">
    <property type="component" value="Unassembled WGS sequence"/>
</dbReference>
<dbReference type="PANTHER" id="PTHR22538">
    <property type="entry name" value="CILIA- AND FLAGELLA-ASSOCIATED PROTEIN 74"/>
    <property type="match status" value="1"/>
</dbReference>
<proteinExistence type="predicted"/>
<dbReference type="EMBL" id="CAKLCB010000376">
    <property type="protein sequence ID" value="CAH0521239.1"/>
    <property type="molecule type" value="Genomic_DNA"/>
</dbReference>
<reference evidence="1 3" key="1">
    <citation type="submission" date="2021-11" db="EMBL/GenBank/DDBJ databases">
        <authorList>
            <person name="Islam A."/>
            <person name="Islam S."/>
            <person name="Flora M.S."/>
            <person name="Rahman M."/>
            <person name="Ziaur R.M."/>
            <person name="Epstein J.H."/>
            <person name="Hassan M."/>
            <person name="Klassen M."/>
            <person name="Woodard K."/>
            <person name="Webb A."/>
            <person name="Webby R.J."/>
            <person name="El Zowalaty M.E."/>
        </authorList>
    </citation>
    <scope>NUCLEOTIDE SEQUENCE</scope>
    <source>
        <strain evidence="2">Pbs1</strain>
        <strain evidence="1">Pbs3</strain>
    </source>
</reference>